<evidence type="ECO:0000313" key="2">
    <source>
        <dbReference type="EMBL" id="CEP14139.1"/>
    </source>
</evidence>
<dbReference type="AlphaFoldDB" id="A0A0B7N9M3"/>
<dbReference type="OrthoDB" id="2288491at2759"/>
<dbReference type="PANTHER" id="PTHR19446">
    <property type="entry name" value="REVERSE TRANSCRIPTASES"/>
    <property type="match status" value="1"/>
</dbReference>
<dbReference type="Pfam" id="PF00078">
    <property type="entry name" value="RVT_1"/>
    <property type="match status" value="1"/>
</dbReference>
<feature type="domain" description="Reverse transcriptase" evidence="1">
    <location>
        <begin position="3"/>
        <end position="102"/>
    </location>
</feature>
<accession>A0A0B7N9M3</accession>
<protein>
    <recommendedName>
        <fullName evidence="1">Reverse transcriptase domain-containing protein</fullName>
    </recommendedName>
</protein>
<dbReference type="InterPro" id="IPR000477">
    <property type="entry name" value="RT_dom"/>
</dbReference>
<dbReference type="EMBL" id="LN731032">
    <property type="protein sequence ID" value="CEP14139.1"/>
    <property type="molecule type" value="Genomic_DNA"/>
</dbReference>
<keyword evidence="3" id="KW-1185">Reference proteome</keyword>
<gene>
    <name evidence="2" type="primary">PARPA_08302.1 scaffold 32756</name>
</gene>
<reference evidence="2 3" key="1">
    <citation type="submission" date="2014-09" db="EMBL/GenBank/DDBJ databases">
        <authorList>
            <person name="Ellenberger Sabrina"/>
        </authorList>
    </citation>
    <scope>NUCLEOTIDE SEQUENCE [LARGE SCALE GENOMIC DNA]</scope>
    <source>
        <strain evidence="2 3">CBS 412.66</strain>
    </source>
</reference>
<name>A0A0B7N9M3_9FUNG</name>
<organism evidence="2 3">
    <name type="scientific">Parasitella parasitica</name>
    <dbReference type="NCBI Taxonomy" id="35722"/>
    <lineage>
        <taxon>Eukaryota</taxon>
        <taxon>Fungi</taxon>
        <taxon>Fungi incertae sedis</taxon>
        <taxon>Mucoromycota</taxon>
        <taxon>Mucoromycotina</taxon>
        <taxon>Mucoromycetes</taxon>
        <taxon>Mucorales</taxon>
        <taxon>Mucorineae</taxon>
        <taxon>Mucoraceae</taxon>
        <taxon>Parasitella</taxon>
    </lineage>
</organism>
<evidence type="ECO:0000313" key="3">
    <source>
        <dbReference type="Proteomes" id="UP000054107"/>
    </source>
</evidence>
<dbReference type="Proteomes" id="UP000054107">
    <property type="component" value="Unassembled WGS sequence"/>
</dbReference>
<proteinExistence type="predicted"/>
<sequence>MRFRFISLINTDAKVFTRILSSRMSDTVAHLINPFQTDFVRGRFIADNGLLMKLVMEHARITQSTSIGLLLDQEKAYDRVHLVYHSAVLLCFGFPQPLADCISHLFFDSNLVINPSILFNLAFEPLLRKTLQDPSLPGFRLPLPTAPSANRLQSHLQVYSAASNALVNFHKTEVFSLSGSSRIYGSVWREVLLQHQITSWHDSRSPSPVRYLGFPLHTSLAQRDSYLTQLLERVQQGCLIHQQHGLSVHGTAAVLNSLNLSKLWHALHVLSVPVSFLRSIQSGGLGLINPDLQQCALQLRWLELHLCQSSGQHSSHPSFVLPRLIGFLASHLPTQPDPQPPPPSLDHRFCLLFPGRQPTFSRHHNSSWFLFLKALDRLPTDFSSITISAATCLEIPLAFLVLPASSTVELPRSFRSLPASIAYTLDTSHDCCMRPKRALEFGSHPNLGKKFLRLVNHNQAKLAPFFVRTSIHSRFSSLGQFPFT</sequence>
<evidence type="ECO:0000259" key="1">
    <source>
        <dbReference type="Pfam" id="PF00078"/>
    </source>
</evidence>